<evidence type="ECO:0000256" key="5">
    <source>
        <dbReference type="ARBA" id="ARBA00022448"/>
    </source>
</evidence>
<dbReference type="Proteomes" id="UP001596091">
    <property type="component" value="Unassembled WGS sequence"/>
</dbReference>
<sequence>MRRLIAAALLLFCVCAISPANAAAPPTPTALDLAKRIDSHYNKLQSLKADFTEEFNGLGMHRSESGTMLLRKPGRMRWNYTSTPGKVFVLDGKYAWFYTPGVPQVQRLKASELDDLRSPLRFLLGHTKIESELEQLNLASSSAGTLTLSGVPRGQQKRITKVTITAGSDGAIRRLEIDETDGAQTIFDFSNEQTNPALPESEFHFNPPAGIPVVDALSPV</sequence>
<accession>A0ABW1EKY3</accession>
<comment type="similarity">
    <text evidence="2">Belongs to the LolA family.</text>
</comment>
<dbReference type="SUPFAM" id="SSF89392">
    <property type="entry name" value="Prokaryotic lipoproteins and lipoprotein localization factors"/>
    <property type="match status" value="1"/>
</dbReference>
<keyword evidence="8" id="KW-0653">Protein transport</keyword>
<dbReference type="Gene3D" id="2.50.20.10">
    <property type="entry name" value="Lipoprotein localisation LolA/LolB/LppX"/>
    <property type="match status" value="1"/>
</dbReference>
<evidence type="ECO:0000256" key="7">
    <source>
        <dbReference type="ARBA" id="ARBA00022764"/>
    </source>
</evidence>
<keyword evidence="5" id="KW-0813">Transport</keyword>
<dbReference type="CDD" id="cd16325">
    <property type="entry name" value="LolA"/>
    <property type="match status" value="1"/>
</dbReference>
<evidence type="ECO:0000256" key="8">
    <source>
        <dbReference type="ARBA" id="ARBA00022927"/>
    </source>
</evidence>
<dbReference type="InterPro" id="IPR004564">
    <property type="entry name" value="OM_lipoprot_carrier_LolA-like"/>
</dbReference>
<comment type="subunit">
    <text evidence="3">Monomer.</text>
</comment>
<dbReference type="InterPro" id="IPR029046">
    <property type="entry name" value="LolA/LolB/LppX"/>
</dbReference>
<evidence type="ECO:0000256" key="9">
    <source>
        <dbReference type="ARBA" id="ARBA00023186"/>
    </source>
</evidence>
<evidence type="ECO:0000256" key="3">
    <source>
        <dbReference type="ARBA" id="ARBA00011245"/>
    </source>
</evidence>
<keyword evidence="11" id="KW-0449">Lipoprotein</keyword>
<evidence type="ECO:0000313" key="11">
    <source>
        <dbReference type="EMBL" id="MFC5864738.1"/>
    </source>
</evidence>
<dbReference type="PANTHER" id="PTHR35869:SF1">
    <property type="entry name" value="OUTER-MEMBRANE LIPOPROTEIN CARRIER PROTEIN"/>
    <property type="match status" value="1"/>
</dbReference>
<evidence type="ECO:0000256" key="1">
    <source>
        <dbReference type="ARBA" id="ARBA00004418"/>
    </source>
</evidence>
<comment type="caution">
    <text evidence="11">The sequence shown here is derived from an EMBL/GenBank/DDBJ whole genome shotgun (WGS) entry which is preliminary data.</text>
</comment>
<proteinExistence type="inferred from homology"/>
<reference evidence="12" key="1">
    <citation type="journal article" date="2019" name="Int. J. Syst. Evol. Microbiol.">
        <title>The Global Catalogue of Microorganisms (GCM) 10K type strain sequencing project: providing services to taxonomists for standard genome sequencing and annotation.</title>
        <authorList>
            <consortium name="The Broad Institute Genomics Platform"/>
            <consortium name="The Broad Institute Genome Sequencing Center for Infectious Disease"/>
            <person name="Wu L."/>
            <person name="Ma J."/>
        </authorList>
    </citation>
    <scope>NUCLEOTIDE SEQUENCE [LARGE SCALE GENOMIC DNA]</scope>
    <source>
        <strain evidence="12">JCM 4087</strain>
    </source>
</reference>
<dbReference type="EMBL" id="JBHSPH010000010">
    <property type="protein sequence ID" value="MFC5864738.1"/>
    <property type="molecule type" value="Genomic_DNA"/>
</dbReference>
<dbReference type="NCBIfam" id="TIGR00547">
    <property type="entry name" value="lolA"/>
    <property type="match status" value="1"/>
</dbReference>
<comment type="subcellular location">
    <subcellularLocation>
        <location evidence="1">Periplasm</location>
    </subcellularLocation>
</comment>
<dbReference type="InterPro" id="IPR018323">
    <property type="entry name" value="OM_lipoprot_carrier_LolA_Pbac"/>
</dbReference>
<protein>
    <recommendedName>
        <fullName evidence="4">Outer-membrane lipoprotein carrier protein</fullName>
    </recommendedName>
</protein>
<keyword evidence="6 10" id="KW-0732">Signal</keyword>
<evidence type="ECO:0000256" key="6">
    <source>
        <dbReference type="ARBA" id="ARBA00022729"/>
    </source>
</evidence>
<dbReference type="Pfam" id="PF03548">
    <property type="entry name" value="LolA"/>
    <property type="match status" value="1"/>
</dbReference>
<evidence type="ECO:0000256" key="10">
    <source>
        <dbReference type="SAM" id="SignalP"/>
    </source>
</evidence>
<evidence type="ECO:0000256" key="2">
    <source>
        <dbReference type="ARBA" id="ARBA00007615"/>
    </source>
</evidence>
<organism evidence="11 12">
    <name type="scientific">Acidicapsa dinghuensis</name>
    <dbReference type="NCBI Taxonomy" id="2218256"/>
    <lineage>
        <taxon>Bacteria</taxon>
        <taxon>Pseudomonadati</taxon>
        <taxon>Acidobacteriota</taxon>
        <taxon>Terriglobia</taxon>
        <taxon>Terriglobales</taxon>
        <taxon>Acidobacteriaceae</taxon>
        <taxon>Acidicapsa</taxon>
    </lineage>
</organism>
<name>A0ABW1EKY3_9BACT</name>
<evidence type="ECO:0000313" key="12">
    <source>
        <dbReference type="Proteomes" id="UP001596091"/>
    </source>
</evidence>
<gene>
    <name evidence="11" type="primary">lolA</name>
    <name evidence="11" type="ORF">ACFPT7_20685</name>
</gene>
<dbReference type="PANTHER" id="PTHR35869">
    <property type="entry name" value="OUTER-MEMBRANE LIPOPROTEIN CARRIER PROTEIN"/>
    <property type="match status" value="1"/>
</dbReference>
<keyword evidence="9" id="KW-0143">Chaperone</keyword>
<keyword evidence="7" id="KW-0574">Periplasm</keyword>
<dbReference type="RefSeq" id="WP_263332639.1">
    <property type="nucleotide sequence ID" value="NZ_JAGSYH010000001.1"/>
</dbReference>
<evidence type="ECO:0000256" key="4">
    <source>
        <dbReference type="ARBA" id="ARBA00014035"/>
    </source>
</evidence>
<keyword evidence="12" id="KW-1185">Reference proteome</keyword>
<feature type="chain" id="PRO_5046439331" description="Outer-membrane lipoprotein carrier protein" evidence="10">
    <location>
        <begin position="23"/>
        <end position="220"/>
    </location>
</feature>
<feature type="signal peptide" evidence="10">
    <location>
        <begin position="1"/>
        <end position="22"/>
    </location>
</feature>